<dbReference type="Proteomes" id="UP000199021">
    <property type="component" value="Unassembled WGS sequence"/>
</dbReference>
<organism evidence="2 3">
    <name type="scientific">Neolewinella agarilytica</name>
    <dbReference type="NCBI Taxonomy" id="478744"/>
    <lineage>
        <taxon>Bacteria</taxon>
        <taxon>Pseudomonadati</taxon>
        <taxon>Bacteroidota</taxon>
        <taxon>Saprospiria</taxon>
        <taxon>Saprospirales</taxon>
        <taxon>Lewinellaceae</taxon>
        <taxon>Neolewinella</taxon>
    </lineage>
</organism>
<evidence type="ECO:0000259" key="1">
    <source>
        <dbReference type="Pfam" id="PF06580"/>
    </source>
</evidence>
<evidence type="ECO:0000313" key="3">
    <source>
        <dbReference type="Proteomes" id="UP000199021"/>
    </source>
</evidence>
<name>A0A1H9CGN0_9BACT</name>
<dbReference type="RefSeq" id="WP_090166118.1">
    <property type="nucleotide sequence ID" value="NZ_FOFB01000004.1"/>
</dbReference>
<accession>A0A1H9CGN0</accession>
<dbReference type="InterPro" id="IPR010559">
    <property type="entry name" value="Sig_transdc_His_kin_internal"/>
</dbReference>
<proteinExistence type="predicted"/>
<dbReference type="InterPro" id="IPR011990">
    <property type="entry name" value="TPR-like_helical_dom_sf"/>
</dbReference>
<dbReference type="OrthoDB" id="607947at2"/>
<dbReference type="PANTHER" id="PTHR34220">
    <property type="entry name" value="SENSOR HISTIDINE KINASE YPDA"/>
    <property type="match status" value="1"/>
</dbReference>
<dbReference type="EMBL" id="FOFB01000004">
    <property type="protein sequence ID" value="SEQ00211.1"/>
    <property type="molecule type" value="Genomic_DNA"/>
</dbReference>
<dbReference type="GO" id="GO:0000155">
    <property type="term" value="F:phosphorelay sensor kinase activity"/>
    <property type="evidence" value="ECO:0007669"/>
    <property type="project" value="InterPro"/>
</dbReference>
<dbReference type="SUPFAM" id="SSF55874">
    <property type="entry name" value="ATPase domain of HSP90 chaperone/DNA topoisomerase II/histidine kinase"/>
    <property type="match status" value="1"/>
</dbReference>
<protein>
    <submittedName>
        <fullName evidence="2">Histidine kinase</fullName>
    </submittedName>
</protein>
<dbReference type="InterPro" id="IPR036890">
    <property type="entry name" value="HATPase_C_sf"/>
</dbReference>
<keyword evidence="2" id="KW-0808">Transferase</keyword>
<dbReference type="SUPFAM" id="SSF48452">
    <property type="entry name" value="TPR-like"/>
    <property type="match status" value="2"/>
</dbReference>
<keyword evidence="2" id="KW-0418">Kinase</keyword>
<dbReference type="STRING" id="478744.SAMN05444359_104187"/>
<gene>
    <name evidence="2" type="ORF">SAMN05444359_104187</name>
</gene>
<dbReference type="InParanoid" id="A0A1H9CGN0"/>
<evidence type="ECO:0000313" key="2">
    <source>
        <dbReference type="EMBL" id="SEQ00211.1"/>
    </source>
</evidence>
<sequence>MPTHRGSFTELPYLEEKLAEATNPADRQHYLELLIRQYVYVKPVRARELLQILLDTANEVSPGRLSFSYFLHLANLEAQEYESQKALPLLQEAVARVDHGGDIADKIEVYLDYVGVLVDSGKLDIARDYFDRASRLLESYSSERLRSRALVRQGYLYLNSFSYPEATPILLEAERLFSSLEDELDLKDHYFYTLVQSGLGTLQIQSETLESAAAAFQRAIERCEQKGLKARLPWHRLNLSTALVGMEKYEEAISNVQSIIDTKANGSRLALAAAYLNLGMCFYFTNEPAEKVTPYLDTAEELYLAEPTPDRQKIVSIEIARAQLSFDKKDFEASIEKLLQTLDDMDPEANVSNLEMMGHTVEIYQMLASNHEQIGDFEMAYNHQLNYDHYLDIYNFLQRNKRTEEFATKFEAARWEKERESLQLRASQLQLRALRAQMNPHFLYNALNSIQSFITTNEASTASKYLAKFAMLMRRSLEYTNREYITLEDEVEFLTDYLEINCHLRFAGQLSYSVKIEDDLEEDIIGVPTMILQPYVENAIEHGLRTRPKGHIKVSFKAIEGDDNSIIAVVSDDGIGRERVAEMQANDPTRPFHQSRGTSITQSRLELLTNDPENRVVVDDLKHPDGTAAGTSVTIKIPVADVLPRRGG</sequence>
<dbReference type="Gene3D" id="1.25.40.10">
    <property type="entry name" value="Tetratricopeptide repeat domain"/>
    <property type="match status" value="1"/>
</dbReference>
<dbReference type="AlphaFoldDB" id="A0A1H9CGN0"/>
<feature type="domain" description="Signal transduction histidine kinase internal region" evidence="1">
    <location>
        <begin position="430"/>
        <end position="506"/>
    </location>
</feature>
<dbReference type="InterPro" id="IPR050640">
    <property type="entry name" value="Bact_2-comp_sensor_kinase"/>
</dbReference>
<dbReference type="Gene3D" id="3.30.565.10">
    <property type="entry name" value="Histidine kinase-like ATPase, C-terminal domain"/>
    <property type="match status" value="1"/>
</dbReference>
<keyword evidence="3" id="KW-1185">Reference proteome</keyword>
<dbReference type="Pfam" id="PF06580">
    <property type="entry name" value="His_kinase"/>
    <property type="match status" value="1"/>
</dbReference>
<reference evidence="3" key="1">
    <citation type="submission" date="2016-10" db="EMBL/GenBank/DDBJ databases">
        <authorList>
            <person name="Varghese N."/>
            <person name="Submissions S."/>
        </authorList>
    </citation>
    <scope>NUCLEOTIDE SEQUENCE [LARGE SCALE GENOMIC DNA]</scope>
    <source>
        <strain evidence="3">DSM 24740</strain>
    </source>
</reference>
<dbReference type="PANTHER" id="PTHR34220:SF7">
    <property type="entry name" value="SENSOR HISTIDINE KINASE YPDA"/>
    <property type="match status" value="1"/>
</dbReference>
<dbReference type="GO" id="GO:0016020">
    <property type="term" value="C:membrane"/>
    <property type="evidence" value="ECO:0007669"/>
    <property type="project" value="InterPro"/>
</dbReference>